<dbReference type="InterPro" id="IPR014811">
    <property type="entry name" value="ArgoL1"/>
</dbReference>
<dbReference type="PROSITE" id="PS50822">
    <property type="entry name" value="PIWI"/>
    <property type="match status" value="1"/>
</dbReference>
<keyword evidence="1" id="KW-0880">Kelch repeat</keyword>
<dbReference type="Pfam" id="PF01344">
    <property type="entry name" value="Kelch_1"/>
    <property type="match status" value="1"/>
</dbReference>
<dbReference type="GO" id="GO:0034587">
    <property type="term" value="P:piRNA processing"/>
    <property type="evidence" value="ECO:0007669"/>
    <property type="project" value="UniProtKB-ARBA"/>
</dbReference>
<dbReference type="GO" id="GO:0004521">
    <property type="term" value="F:RNA endonuclease activity"/>
    <property type="evidence" value="ECO:0007669"/>
    <property type="project" value="UniProtKB-ARBA"/>
</dbReference>
<feature type="domain" description="PAZ" evidence="4">
    <location>
        <begin position="489"/>
        <end position="601"/>
    </location>
</feature>
<dbReference type="PROSITE" id="PS50821">
    <property type="entry name" value="PAZ"/>
    <property type="match status" value="1"/>
</dbReference>
<feature type="compositionally biased region" description="Low complexity" evidence="3">
    <location>
        <begin position="103"/>
        <end position="125"/>
    </location>
</feature>
<organism evidence="6 7">
    <name type="scientific">Glossina palpalis gambiensis</name>
    <dbReference type="NCBI Taxonomy" id="67801"/>
    <lineage>
        <taxon>Eukaryota</taxon>
        <taxon>Metazoa</taxon>
        <taxon>Ecdysozoa</taxon>
        <taxon>Arthropoda</taxon>
        <taxon>Hexapoda</taxon>
        <taxon>Insecta</taxon>
        <taxon>Pterygota</taxon>
        <taxon>Neoptera</taxon>
        <taxon>Endopterygota</taxon>
        <taxon>Diptera</taxon>
        <taxon>Brachycera</taxon>
        <taxon>Muscomorpha</taxon>
        <taxon>Hippoboscoidea</taxon>
        <taxon>Glossinidae</taxon>
        <taxon>Glossina</taxon>
    </lineage>
</organism>
<dbReference type="Gene3D" id="2.130.10.80">
    <property type="entry name" value="Galactose oxidase/kelch, beta-propeller"/>
    <property type="match status" value="1"/>
</dbReference>
<feature type="compositionally biased region" description="Low complexity" evidence="3">
    <location>
        <begin position="254"/>
        <end position="271"/>
    </location>
</feature>
<feature type="domain" description="Piwi" evidence="5">
    <location>
        <begin position="765"/>
        <end position="1039"/>
    </location>
</feature>
<dbReference type="Gene3D" id="3.30.420.10">
    <property type="entry name" value="Ribonuclease H-like superfamily/Ribonuclease H"/>
    <property type="match status" value="1"/>
</dbReference>
<dbReference type="SMART" id="SM00950">
    <property type="entry name" value="Piwi"/>
    <property type="match status" value="1"/>
</dbReference>
<dbReference type="InterPro" id="IPR012337">
    <property type="entry name" value="RNaseH-like_sf"/>
</dbReference>
<dbReference type="AlphaFoldDB" id="A0A1B0C2Z1"/>
<reference evidence="6" key="2">
    <citation type="submission" date="2020-05" db="UniProtKB">
        <authorList>
            <consortium name="EnsemblMetazoa"/>
        </authorList>
    </citation>
    <scope>IDENTIFICATION</scope>
    <source>
        <strain evidence="6">IAEA</strain>
    </source>
</reference>
<proteinExistence type="inferred from homology"/>
<evidence type="ECO:0000256" key="1">
    <source>
        <dbReference type="ARBA" id="ARBA00022441"/>
    </source>
</evidence>
<dbReference type="SUPFAM" id="SSF101690">
    <property type="entry name" value="PAZ domain"/>
    <property type="match status" value="1"/>
</dbReference>
<feature type="compositionally biased region" description="Gly residues" evidence="3">
    <location>
        <begin position="177"/>
        <end position="188"/>
    </location>
</feature>
<dbReference type="VEuPathDB" id="VectorBase:GPPI047722"/>
<evidence type="ECO:0008006" key="8">
    <source>
        <dbReference type="Google" id="ProtNLM"/>
    </source>
</evidence>
<dbReference type="STRING" id="67801.A0A1B0C2Z1"/>
<feature type="compositionally biased region" description="Low complexity" evidence="3">
    <location>
        <begin position="209"/>
        <end position="225"/>
    </location>
</feature>
<dbReference type="SUPFAM" id="SSF117281">
    <property type="entry name" value="Kelch motif"/>
    <property type="match status" value="1"/>
</dbReference>
<dbReference type="GO" id="GO:0003723">
    <property type="term" value="F:RNA binding"/>
    <property type="evidence" value="ECO:0007669"/>
    <property type="project" value="InterPro"/>
</dbReference>
<dbReference type="GO" id="GO:0035194">
    <property type="term" value="P:regulatory ncRNA-mediated post-transcriptional gene silencing"/>
    <property type="evidence" value="ECO:0007669"/>
    <property type="project" value="UniProtKB-ARBA"/>
</dbReference>
<dbReference type="InterPro" id="IPR003165">
    <property type="entry name" value="Piwi"/>
</dbReference>
<dbReference type="SMART" id="SM01163">
    <property type="entry name" value="DUF1785"/>
    <property type="match status" value="1"/>
</dbReference>
<dbReference type="Gene3D" id="2.170.260.10">
    <property type="entry name" value="paz domain"/>
    <property type="match status" value="1"/>
</dbReference>
<reference evidence="7" key="1">
    <citation type="submission" date="2015-01" db="EMBL/GenBank/DDBJ databases">
        <authorList>
            <person name="Aksoy S."/>
            <person name="Warren W."/>
            <person name="Wilson R.K."/>
        </authorList>
    </citation>
    <scope>NUCLEOTIDE SEQUENCE [LARGE SCALE GENOMIC DNA]</scope>
    <source>
        <strain evidence="7">IAEA</strain>
    </source>
</reference>
<dbReference type="EnsemblMetazoa" id="GPPI047722-RA">
    <property type="protein sequence ID" value="GPPI047722-PA"/>
    <property type="gene ID" value="GPPI047722"/>
</dbReference>
<evidence type="ECO:0000313" key="7">
    <source>
        <dbReference type="Proteomes" id="UP000092460"/>
    </source>
</evidence>
<dbReference type="InterPro" id="IPR036397">
    <property type="entry name" value="RNaseH_sf"/>
</dbReference>
<dbReference type="Pfam" id="PF16486">
    <property type="entry name" value="ArgoN"/>
    <property type="match status" value="1"/>
</dbReference>
<dbReference type="InterPro" id="IPR032473">
    <property type="entry name" value="Argonaute_Mid_dom"/>
</dbReference>
<dbReference type="SMART" id="SM00949">
    <property type="entry name" value="PAZ"/>
    <property type="match status" value="1"/>
</dbReference>
<dbReference type="Pfam" id="PF02170">
    <property type="entry name" value="PAZ"/>
    <property type="match status" value="1"/>
</dbReference>
<dbReference type="InterPro" id="IPR036085">
    <property type="entry name" value="PAZ_dom_sf"/>
</dbReference>
<dbReference type="Pfam" id="PF08699">
    <property type="entry name" value="ArgoL1"/>
    <property type="match status" value="1"/>
</dbReference>
<comment type="similarity">
    <text evidence="2">Belongs to the argonaute family.</text>
</comment>
<feature type="compositionally biased region" description="Polar residues" evidence="3">
    <location>
        <begin position="43"/>
        <end position="53"/>
    </location>
</feature>
<dbReference type="SUPFAM" id="SSF53098">
    <property type="entry name" value="Ribonuclease H-like"/>
    <property type="match status" value="1"/>
</dbReference>
<dbReference type="Pfam" id="PF02171">
    <property type="entry name" value="Piwi"/>
    <property type="match status" value="1"/>
</dbReference>
<dbReference type="InterPro" id="IPR032474">
    <property type="entry name" value="Argonaute_N"/>
</dbReference>
<keyword evidence="7" id="KW-1185">Reference proteome</keyword>
<dbReference type="InterPro" id="IPR037293">
    <property type="entry name" value="Gal_Oxidase_central_sf"/>
</dbReference>
<evidence type="ECO:0000256" key="2">
    <source>
        <dbReference type="RuleBase" id="RU361178"/>
    </source>
</evidence>
<dbReference type="EMBL" id="JXJN01024739">
    <property type="status" value="NOT_ANNOTATED_CDS"/>
    <property type="molecule type" value="Genomic_DNA"/>
</dbReference>
<evidence type="ECO:0000259" key="5">
    <source>
        <dbReference type="PROSITE" id="PS50822"/>
    </source>
</evidence>
<evidence type="ECO:0000259" key="4">
    <source>
        <dbReference type="PROSITE" id="PS50821"/>
    </source>
</evidence>
<feature type="compositionally biased region" description="Basic and acidic residues" evidence="3">
    <location>
        <begin position="54"/>
        <end position="64"/>
    </location>
</feature>
<dbReference type="PANTHER" id="PTHR22891">
    <property type="entry name" value="EUKARYOTIC TRANSLATION INITIATION FACTOR 2C"/>
    <property type="match status" value="1"/>
</dbReference>
<protein>
    <recommendedName>
        <fullName evidence="8">Piwi domain-containing protein</fullName>
    </recommendedName>
</protein>
<accession>A0A1B0C2Z1</accession>
<name>A0A1B0C2Z1_9MUSC</name>
<feature type="region of interest" description="Disordered" evidence="3">
    <location>
        <begin position="15"/>
        <end position="226"/>
    </location>
</feature>
<dbReference type="Proteomes" id="UP000092460">
    <property type="component" value="Unassembled WGS sequence"/>
</dbReference>
<evidence type="ECO:0000256" key="3">
    <source>
        <dbReference type="SAM" id="MobiDB-lite"/>
    </source>
</evidence>
<dbReference type="Gene3D" id="3.40.50.2300">
    <property type="match status" value="1"/>
</dbReference>
<dbReference type="CDD" id="cd02846">
    <property type="entry name" value="PAZ_argonaute_like"/>
    <property type="match status" value="1"/>
</dbReference>
<dbReference type="InterPro" id="IPR003100">
    <property type="entry name" value="PAZ_dom"/>
</dbReference>
<dbReference type="GO" id="GO:0005737">
    <property type="term" value="C:cytoplasm"/>
    <property type="evidence" value="ECO:0007669"/>
    <property type="project" value="UniProtKB-ARBA"/>
</dbReference>
<evidence type="ECO:0000313" key="6">
    <source>
        <dbReference type="EnsemblMetazoa" id="GPPI047722-PA"/>
    </source>
</evidence>
<feature type="region of interest" description="Disordered" evidence="3">
    <location>
        <begin position="245"/>
        <end position="275"/>
    </location>
</feature>
<dbReference type="InterPro" id="IPR006652">
    <property type="entry name" value="Kelch_1"/>
</dbReference>
<sequence>LVFLRRDFHFTTKRKLSNVSQGGQRGGRSDQGKQQLLDDGQQRTRAAQFQHSGGDTHGRNDGRIGEPLQEMQQFRSEEQQDANWNRHEQQPRQEGGWGWPPKRQQLLVGQQDGQQRQQGLARNGQQQGGAVGVGQPQQQQFDRRQQGAWGGQKRQTYEDQQRVQPQQGEWGYKKEAGGGQRHQTAGGGNRDRFGTQQQPYRHEGTRSYQAGQQHSLPQQQQQQHQGTGFPAVLFNCSVESAQQPYRQDEARRCQSGQQQSPPQQQQKQHQGLGFAADEEESAPAYNVVSCAGVQRGTLGRQGTCEVNYLRMNIDKMADIAYHYDVTITPDRPKKFLRPAFDQCQRQYFSQYVMAFDGSKSCYSVMRLPEKSYEYEIEVMDSGDRQKSFKIQIKETDIPEVELASLRSYHNDRVFDKPMRALQALEVILASNNHKLGIRVGRSFYRKPTEFYDLGDGYEMYTGIYQAAILGEVPLLNVDISHKSFPKTQSIIQYMRECGVDLNRSIEDSRVKRTIILFLKGIDIIYTPPAKFGALPKKYRVLDIGDAPGKTTFTLNDDKKTTVKDYFASKGCILQYPYLNCITAGSTIHKISLPMEFCSIAGDQVLNRKDGNMQVAKMIKYSATSTNERKSKIMNLLAHFRHNENLTIRSFGVQFGSNFIKVHFRLLTPPELEYFGGKTARPRDGAWQLTDVKFLETSKVNHGHKWAIIYENKGRPINAHSLQDFKKAVQKTAQQLDVKLAQEGEIRGFQNIDWVLQDLAKERFALKTVLRAPKDASVMHNLMLKVNAKLNGTNHKVSEEKEAGLKKLLQPIRNVMFMGADVTHPSPDQRHIPSVVGVAASHDAYGACYNMQYRLQKSTLEEIEDMKSITEYHLSIYKSYQNRYPEYIIYYRDGVSDGQFPKIRKDELGGIRRACAQMGCNPKITCLVVIKRHHTRFFPLRQSQGFRDFNNVEPGTVVDQYIVHPNEKQFFLVSHKAIQGTAKPTRYNVIEDDSNFDIDLLQKLSYNLCHMFPRCNRAVSYPAPAYLAHLVAFRGRVYLEGKGYLLNIPKAMLNIVLEILQSIIEYWAVELYQLFRKPTNTSFKTLKSVALEETSNRTSEAMPTQSSEVNKSIDTENVDEVEARIVVTLLHWKHLMDIEECGRKCYSINTETEKSAKSRNKMKHCMLFIGGQNVRCSQTRSRCKIYKELSNTVLSTSKMKTPRCEIGAVALNGRVFTANGYLRSGQFSKTAECYDISRRKWTEIASKNDTHAN</sequence>
<dbReference type="Pfam" id="PF16487">
    <property type="entry name" value="ArgoMid"/>
    <property type="match status" value="1"/>
</dbReference>
<dbReference type="InterPro" id="IPR015915">
    <property type="entry name" value="Kelch-typ_b-propeller"/>
</dbReference>